<evidence type="ECO:0000313" key="1">
    <source>
        <dbReference type="EMBL" id="GES94310.1"/>
    </source>
</evidence>
<dbReference type="EMBL" id="BLAL01000234">
    <property type="protein sequence ID" value="GES94310.1"/>
    <property type="molecule type" value="Genomic_DNA"/>
</dbReference>
<name>A0A8H3QVP8_9GLOM</name>
<dbReference type="AlphaFoldDB" id="A0A8H3QVP8"/>
<proteinExistence type="predicted"/>
<dbReference type="Proteomes" id="UP000615446">
    <property type="component" value="Unassembled WGS sequence"/>
</dbReference>
<sequence length="317" mass="35411">MSRARTSGDIWWARIFDRLDEFLHNYPKLPKSSVTESNLPLHIGTKVTIKNYNTFLRNYGSSGYKFQFQINSDNCTGEVYIIGMASTVHEDVVLRLQEFFKVPNNGVVDDPLIVVSGQALHNDPSGIGVELAPDATVRPSIAIVQRPATSTRIPPPPGDVDGNPCARIMCEVAIGQNVGQLGQKCFTWMVEPYIRAVISIKILDPRPGVREPGTGYFFRSMTAKLYRQGMVIQRWDFGNVGKYSNDPLGDFNNPAVVLCNTPNDPRFQISVPISEVFWDPPSPIPPNYVPVIPTNIIGNNFNIDLYRIQRVALKAKF</sequence>
<dbReference type="OrthoDB" id="2431218at2759"/>
<reference evidence="1" key="1">
    <citation type="submission" date="2019-10" db="EMBL/GenBank/DDBJ databases">
        <title>Conservation and host-specific expression of non-tandemly repeated heterogenous ribosome RNA gene in arbuscular mycorrhizal fungi.</title>
        <authorList>
            <person name="Maeda T."/>
            <person name="Kobayashi Y."/>
            <person name="Nakagawa T."/>
            <person name="Ezawa T."/>
            <person name="Yamaguchi K."/>
            <person name="Bino T."/>
            <person name="Nishimoto Y."/>
            <person name="Shigenobu S."/>
            <person name="Kawaguchi M."/>
        </authorList>
    </citation>
    <scope>NUCLEOTIDE SEQUENCE</scope>
    <source>
        <strain evidence="1">HR1</strain>
    </source>
</reference>
<comment type="caution">
    <text evidence="1">The sequence shown here is derived from an EMBL/GenBank/DDBJ whole genome shotgun (WGS) entry which is preliminary data.</text>
</comment>
<gene>
    <name evidence="1" type="ORF">RCL2_002105200</name>
</gene>
<organism evidence="1 2">
    <name type="scientific">Rhizophagus clarus</name>
    <dbReference type="NCBI Taxonomy" id="94130"/>
    <lineage>
        <taxon>Eukaryota</taxon>
        <taxon>Fungi</taxon>
        <taxon>Fungi incertae sedis</taxon>
        <taxon>Mucoromycota</taxon>
        <taxon>Glomeromycotina</taxon>
        <taxon>Glomeromycetes</taxon>
        <taxon>Glomerales</taxon>
        <taxon>Glomeraceae</taxon>
        <taxon>Rhizophagus</taxon>
    </lineage>
</organism>
<evidence type="ECO:0000313" key="2">
    <source>
        <dbReference type="Proteomes" id="UP000615446"/>
    </source>
</evidence>
<protein>
    <submittedName>
        <fullName evidence="1">Uncharacterized protein</fullName>
    </submittedName>
</protein>
<accession>A0A8H3QVP8</accession>